<feature type="domain" description="Aspartate/glutamate/uridylate kinase" evidence="8">
    <location>
        <begin position="8"/>
        <end position="289"/>
    </location>
</feature>
<dbReference type="GO" id="GO:0005829">
    <property type="term" value="C:cytosol"/>
    <property type="evidence" value="ECO:0007669"/>
    <property type="project" value="TreeGrafter"/>
</dbReference>
<evidence type="ECO:0000256" key="7">
    <source>
        <dbReference type="PIRNR" id="PIRNR000723"/>
    </source>
</evidence>
<dbReference type="GO" id="GO:0019546">
    <property type="term" value="P:L-arginine deiminase pathway"/>
    <property type="evidence" value="ECO:0007669"/>
    <property type="project" value="TreeGrafter"/>
</dbReference>
<evidence type="ECO:0000256" key="3">
    <source>
        <dbReference type="ARBA" id="ARBA00013070"/>
    </source>
</evidence>
<dbReference type="CDD" id="cd04235">
    <property type="entry name" value="AAK_CK"/>
    <property type="match status" value="1"/>
</dbReference>
<comment type="caution">
    <text evidence="9">The sequence shown here is derived from an EMBL/GenBank/DDBJ whole genome shotgun (WGS) entry which is preliminary data.</text>
</comment>
<dbReference type="PANTHER" id="PTHR30409:SF1">
    <property type="entry name" value="CARBAMATE KINASE-RELATED"/>
    <property type="match status" value="1"/>
</dbReference>
<evidence type="ECO:0000313" key="9">
    <source>
        <dbReference type="EMBL" id="RKI90289.1"/>
    </source>
</evidence>
<name>A0A3A9AFY7_9FIRM</name>
<dbReference type="Pfam" id="PF00696">
    <property type="entry name" value="AA_kinase"/>
    <property type="match status" value="1"/>
</dbReference>
<keyword evidence="5 7" id="KW-0418">Kinase</keyword>
<dbReference type="RefSeq" id="WP_120470936.1">
    <property type="nucleotide sequence ID" value="NZ_CATJBT010000240.1"/>
</dbReference>
<dbReference type="OrthoDB" id="9766717at2"/>
<organism evidence="9 10">
    <name type="scientific">Parablautia intestinalis</name>
    <dbReference type="NCBI Taxonomy" id="2320100"/>
    <lineage>
        <taxon>Bacteria</taxon>
        <taxon>Bacillati</taxon>
        <taxon>Bacillota</taxon>
        <taxon>Clostridia</taxon>
        <taxon>Lachnospirales</taxon>
        <taxon>Lachnospiraceae</taxon>
        <taxon>Parablautia</taxon>
    </lineage>
</organism>
<dbReference type="PIRSF" id="PIRSF000723">
    <property type="entry name" value="Carbamate_kin"/>
    <property type="match status" value="1"/>
</dbReference>
<dbReference type="InterPro" id="IPR036393">
    <property type="entry name" value="AceGlu_kinase-like_sf"/>
</dbReference>
<keyword evidence="10" id="KW-1185">Reference proteome</keyword>
<accession>A0A3A9AFY7</accession>
<evidence type="ECO:0000256" key="4">
    <source>
        <dbReference type="ARBA" id="ARBA00022679"/>
    </source>
</evidence>
<dbReference type="InterPro" id="IPR001048">
    <property type="entry name" value="Asp/Glu/Uridylate_kinase"/>
</dbReference>
<dbReference type="PANTHER" id="PTHR30409">
    <property type="entry name" value="CARBAMATE KINASE"/>
    <property type="match status" value="1"/>
</dbReference>
<evidence type="ECO:0000256" key="1">
    <source>
        <dbReference type="ARBA" id="ARBA00005118"/>
    </source>
</evidence>
<dbReference type="Gene3D" id="3.40.1160.10">
    <property type="entry name" value="Acetylglutamate kinase-like"/>
    <property type="match status" value="1"/>
</dbReference>
<dbReference type="PRINTS" id="PR01469">
    <property type="entry name" value="CARBMTKINASE"/>
</dbReference>
<evidence type="ECO:0000256" key="2">
    <source>
        <dbReference type="ARBA" id="ARBA00011066"/>
    </source>
</evidence>
<comment type="similarity">
    <text evidence="2 7">Belongs to the carbamate kinase family.</text>
</comment>
<evidence type="ECO:0000313" key="10">
    <source>
        <dbReference type="Proteomes" id="UP000280696"/>
    </source>
</evidence>
<dbReference type="AlphaFoldDB" id="A0A3A9AFY7"/>
<dbReference type="GO" id="GO:0008804">
    <property type="term" value="F:carbamate kinase activity"/>
    <property type="evidence" value="ECO:0007669"/>
    <property type="project" value="UniProtKB-EC"/>
</dbReference>
<protein>
    <recommendedName>
        <fullName evidence="3 7">Carbamate kinase</fullName>
    </recommendedName>
</protein>
<dbReference type="InterPro" id="IPR003964">
    <property type="entry name" value="Carb_kinase"/>
</dbReference>
<proteinExistence type="inferred from homology"/>
<evidence type="ECO:0000259" key="8">
    <source>
        <dbReference type="Pfam" id="PF00696"/>
    </source>
</evidence>
<comment type="pathway">
    <text evidence="1">Metabolic intermediate metabolism; carbamoyl phosphate degradation; CO(2) and NH(3) from carbamoyl phosphate: step 1/1.</text>
</comment>
<evidence type="ECO:0000256" key="6">
    <source>
        <dbReference type="ARBA" id="ARBA00048467"/>
    </source>
</evidence>
<keyword evidence="4 7" id="KW-0808">Transferase</keyword>
<dbReference type="EMBL" id="RAYQ01000015">
    <property type="protein sequence ID" value="RKI90289.1"/>
    <property type="molecule type" value="Genomic_DNA"/>
</dbReference>
<evidence type="ECO:0000256" key="5">
    <source>
        <dbReference type="ARBA" id="ARBA00022777"/>
    </source>
</evidence>
<dbReference type="SUPFAM" id="SSF53633">
    <property type="entry name" value="Carbamate kinase-like"/>
    <property type="match status" value="1"/>
</dbReference>
<sequence>MNKNNRNKKTVVSLGHNALGYTTTQQWDAVKVTARTLADLVEAGCQLTITHSNGPQISMIHKAMTELRRLYIDYTPAPMCVCSAMSQGYVGYDIQNSLKAELLSRGISQTVSTILTQVTVDPYDDAFYEPTKLIGRNMSSDDAEIERKKGNFVKEIPGKGFRRIIAAPKPIDIVEIEAIRTLSDAGQIVIACGGGGIPVIEQKHALKGASAVIEKDAIAGKLAGDLMADQLIILTSVPNVYRDFGTPDQVNISSLTLAEAQKMIEEGQFGEGTMLPKIEAAIAYLTANKEGSVLITSLDAAADALKGKAGTLITA</sequence>
<reference evidence="9 10" key="1">
    <citation type="submission" date="2018-09" db="EMBL/GenBank/DDBJ databases">
        <title>Murine metabolic-syndrome-specific gut microbial biobank.</title>
        <authorList>
            <person name="Liu C."/>
        </authorList>
    </citation>
    <scope>NUCLEOTIDE SEQUENCE [LARGE SCALE GENOMIC DNA]</scope>
    <source>
        <strain evidence="9 10">0.1xD8-82</strain>
    </source>
</reference>
<gene>
    <name evidence="9" type="ORF">D7V94_14295</name>
</gene>
<comment type="catalytic activity">
    <reaction evidence="6">
        <text>hydrogencarbonate + NH4(+) + ATP = carbamoyl phosphate + ADP + H2O + H(+)</text>
        <dbReference type="Rhea" id="RHEA:10152"/>
        <dbReference type="ChEBI" id="CHEBI:15377"/>
        <dbReference type="ChEBI" id="CHEBI:15378"/>
        <dbReference type="ChEBI" id="CHEBI:17544"/>
        <dbReference type="ChEBI" id="CHEBI:28938"/>
        <dbReference type="ChEBI" id="CHEBI:30616"/>
        <dbReference type="ChEBI" id="CHEBI:58228"/>
        <dbReference type="ChEBI" id="CHEBI:456216"/>
        <dbReference type="EC" id="2.7.2.2"/>
    </reaction>
</comment>
<dbReference type="Proteomes" id="UP000280696">
    <property type="component" value="Unassembled WGS sequence"/>
</dbReference>